<dbReference type="SUPFAM" id="SSF51206">
    <property type="entry name" value="cAMP-binding domain-like"/>
    <property type="match status" value="1"/>
</dbReference>
<dbReference type="RefSeq" id="WP_139602989.1">
    <property type="nucleotide sequence ID" value="NZ_VDCQ01000018.1"/>
</dbReference>
<feature type="domain" description="Cyclic nucleotide-binding" evidence="2">
    <location>
        <begin position="34"/>
        <end position="121"/>
    </location>
</feature>
<dbReference type="InterPro" id="IPR018490">
    <property type="entry name" value="cNMP-bd_dom_sf"/>
</dbReference>
<dbReference type="InterPro" id="IPR014710">
    <property type="entry name" value="RmlC-like_jellyroll"/>
</dbReference>
<evidence type="ECO:0000259" key="2">
    <source>
        <dbReference type="Pfam" id="PF00027"/>
    </source>
</evidence>
<evidence type="ECO:0000313" key="3">
    <source>
        <dbReference type="EMBL" id="TNJ65492.1"/>
    </source>
</evidence>
<dbReference type="EMBL" id="VDCQ01000018">
    <property type="protein sequence ID" value="TNJ65492.1"/>
    <property type="molecule type" value="Genomic_DNA"/>
</dbReference>
<proteinExistence type="predicted"/>
<dbReference type="OrthoDB" id="9798104at2"/>
<sequence length="195" mass="23104">MKRCEEHYEPIRKLFELCAEPEEWDVFVERTQLKRISQGTHLVRAGDGVKHAYFCSVGLFRLYYALDDGKEYNKSFSRAPDFVTSYGAMIRGTPSYFSIQALEDSAVIEVPYALLRELTDRSHSWERFVRHSVEQLYLKKEERERQLLYLDAEERLRLFRDKYPGLENRIPQYHIASYLGISPVSLSRIVNRQRN</sequence>
<comment type="caution">
    <text evidence="3">The sequence shown here is derived from an EMBL/GenBank/DDBJ whole genome shotgun (WGS) entry which is preliminary data.</text>
</comment>
<keyword evidence="1" id="KW-0010">Activator</keyword>
<dbReference type="CDD" id="cd00038">
    <property type="entry name" value="CAP_ED"/>
    <property type="match status" value="1"/>
</dbReference>
<dbReference type="InterPro" id="IPR000595">
    <property type="entry name" value="cNMP-bd_dom"/>
</dbReference>
<accession>A0A5C4T9B5</accession>
<keyword evidence="4" id="KW-1185">Reference proteome</keyword>
<evidence type="ECO:0000256" key="1">
    <source>
        <dbReference type="ARBA" id="ARBA00023159"/>
    </source>
</evidence>
<reference evidence="3 4" key="1">
    <citation type="submission" date="2019-05" db="EMBL/GenBank/DDBJ databases">
        <title>We sequenced the genome of Paenibacillus hemerocallicola KCTC 33185 for further insight into its adaptation and study the phylogeny of Paenibacillus.</title>
        <authorList>
            <person name="Narsing Rao M.P."/>
        </authorList>
    </citation>
    <scope>NUCLEOTIDE SEQUENCE [LARGE SCALE GENOMIC DNA]</scope>
    <source>
        <strain evidence="3 4">KCTC 33185</strain>
    </source>
</reference>
<dbReference type="Gene3D" id="2.60.120.10">
    <property type="entry name" value="Jelly Rolls"/>
    <property type="match status" value="1"/>
</dbReference>
<protein>
    <submittedName>
        <fullName evidence="3">Crp/Fnr family transcriptional regulator</fullName>
    </submittedName>
</protein>
<gene>
    <name evidence="3" type="ORF">FE784_14830</name>
</gene>
<dbReference type="AlphaFoldDB" id="A0A5C4T9B5"/>
<organism evidence="3 4">
    <name type="scientific">Paenibacillus hemerocallicola</name>
    <dbReference type="NCBI Taxonomy" id="1172614"/>
    <lineage>
        <taxon>Bacteria</taxon>
        <taxon>Bacillati</taxon>
        <taxon>Bacillota</taxon>
        <taxon>Bacilli</taxon>
        <taxon>Bacillales</taxon>
        <taxon>Paenibacillaceae</taxon>
        <taxon>Paenibacillus</taxon>
    </lineage>
</organism>
<evidence type="ECO:0000313" key="4">
    <source>
        <dbReference type="Proteomes" id="UP000307943"/>
    </source>
</evidence>
<name>A0A5C4T9B5_9BACL</name>
<dbReference type="Proteomes" id="UP000307943">
    <property type="component" value="Unassembled WGS sequence"/>
</dbReference>
<dbReference type="Pfam" id="PF00027">
    <property type="entry name" value="cNMP_binding"/>
    <property type="match status" value="1"/>
</dbReference>